<feature type="compositionally biased region" description="Basic residues" evidence="1">
    <location>
        <begin position="262"/>
        <end position="272"/>
    </location>
</feature>
<dbReference type="RefSeq" id="WP_008336501.1">
    <property type="nucleotide sequence ID" value="NZ_AFRZ01000001.1"/>
</dbReference>
<dbReference type="HOGENOM" id="CLU_1110932_0_0_7"/>
<dbReference type="eggNOG" id="COG1187">
    <property type="taxonomic scope" value="Bacteria"/>
</dbReference>
<dbReference type="PATRIC" id="fig|929558.5.peg.1578"/>
<feature type="compositionally biased region" description="Basic and acidic residues" evidence="1">
    <location>
        <begin position="144"/>
        <end position="234"/>
    </location>
</feature>
<evidence type="ECO:0000256" key="1">
    <source>
        <dbReference type="SAM" id="MobiDB-lite"/>
    </source>
</evidence>
<organism evidence="2 3">
    <name type="scientific">Sulfurimonas gotlandica (strain DSM 19862 / JCM 16533 / GD1)</name>
    <dbReference type="NCBI Taxonomy" id="929558"/>
    <lineage>
        <taxon>Bacteria</taxon>
        <taxon>Pseudomonadati</taxon>
        <taxon>Campylobacterota</taxon>
        <taxon>Epsilonproteobacteria</taxon>
        <taxon>Campylobacterales</taxon>
        <taxon>Sulfurimonadaceae</taxon>
        <taxon>Sulfurimonas</taxon>
    </lineage>
</organism>
<dbReference type="Proteomes" id="UP000006431">
    <property type="component" value="Unassembled WGS sequence"/>
</dbReference>
<evidence type="ECO:0000313" key="3">
    <source>
        <dbReference type="Proteomes" id="UP000006431"/>
    </source>
</evidence>
<gene>
    <name evidence="2" type="ORF">SMGD1_1587</name>
</gene>
<name>B6BHW0_SULGG</name>
<dbReference type="AlphaFoldDB" id="B6BHW0"/>
<sequence>MSSNQTAIKPNNHRVLPCPNDKKLSLVNKLISENRNDKIIVVTSTDAKVVEEFLQNENSQALENVQVLDDKTLIKDESLTCDFLISLDVPSKAIIYMARLAHTTKAVLLINESEQKLLYPIETLLGRVIKQDIIEGFEYEVKEKPKTDSRPAMKSMSKKDIKDEAKKRYDEQTGEPKPKSFDKPKRDYKSDDKKSFDKPKKDFKPGDKKDFKKDDKWAKTKKEPNKYLGKDENGKAIFSGKSGERNHRHDGTQRDASFPPKKVGRKINIKSLKKPEDKKD</sequence>
<protein>
    <submittedName>
        <fullName evidence="2">Uncharacterized protein</fullName>
    </submittedName>
</protein>
<dbReference type="STRING" id="929558.SMGD1_1587"/>
<feature type="region of interest" description="Disordered" evidence="1">
    <location>
        <begin position="144"/>
        <end position="280"/>
    </location>
</feature>
<evidence type="ECO:0000313" key="2">
    <source>
        <dbReference type="EMBL" id="EHP30111.1"/>
    </source>
</evidence>
<accession>B6BHW0</accession>
<dbReference type="EMBL" id="AFRZ01000001">
    <property type="protein sequence ID" value="EHP30111.1"/>
    <property type="molecule type" value="Genomic_DNA"/>
</dbReference>
<comment type="caution">
    <text evidence="2">The sequence shown here is derived from an EMBL/GenBank/DDBJ whole genome shotgun (WGS) entry which is preliminary data.</text>
</comment>
<keyword evidence="3" id="KW-1185">Reference proteome</keyword>
<proteinExistence type="predicted"/>
<accession>H1FUF9</accession>
<feature type="compositionally biased region" description="Basic and acidic residues" evidence="1">
    <location>
        <begin position="242"/>
        <end position="253"/>
    </location>
</feature>
<reference evidence="2 3" key="1">
    <citation type="journal article" date="2012" name="Proc. Natl. Acad. Sci. U.S.A.">
        <title>Genome and physiology of a model Epsilonproteobacterium responsible for sulfide detoxification in marine oxygen depletion zones.</title>
        <authorList>
            <person name="Grote J."/>
            <person name="Schott T."/>
            <person name="Bruckner C.G."/>
            <person name="Glockner F.O."/>
            <person name="Jost G."/>
            <person name="Teeling H."/>
            <person name="Labrenz M."/>
            <person name="Jurgens K."/>
        </authorList>
    </citation>
    <scope>NUCLEOTIDE SEQUENCE [LARGE SCALE GENOMIC DNA]</scope>
    <source>
        <strain evidence="2 3">GD1</strain>
    </source>
</reference>
<dbReference type="OrthoDB" id="5334712at2"/>